<protein>
    <submittedName>
        <fullName evidence="2">Uncharacterized protein</fullName>
    </submittedName>
</protein>
<accession>A0A382QMD3</accession>
<organism evidence="2">
    <name type="scientific">marine metagenome</name>
    <dbReference type="NCBI Taxonomy" id="408172"/>
    <lineage>
        <taxon>unclassified sequences</taxon>
        <taxon>metagenomes</taxon>
        <taxon>ecological metagenomes</taxon>
    </lineage>
</organism>
<reference evidence="2" key="1">
    <citation type="submission" date="2018-05" db="EMBL/GenBank/DDBJ databases">
        <authorList>
            <person name="Lanie J.A."/>
            <person name="Ng W.-L."/>
            <person name="Kazmierczak K.M."/>
            <person name="Andrzejewski T.M."/>
            <person name="Davidsen T.M."/>
            <person name="Wayne K.J."/>
            <person name="Tettelin H."/>
            <person name="Glass J.I."/>
            <person name="Rusch D."/>
            <person name="Podicherti R."/>
            <person name="Tsui H.-C.T."/>
            <person name="Winkler M.E."/>
        </authorList>
    </citation>
    <scope>NUCLEOTIDE SEQUENCE</scope>
</reference>
<dbReference type="AlphaFoldDB" id="A0A382QMD3"/>
<sequence>MPNIAEACSRVTASGTMAAGPELFLQGSYRGLRIVNPLRVPHLAGYAEQMLSLEVQNIGQWDESLAAQSETGEPSLAKEATDTFGMPSPAGGKFCRG</sequence>
<gene>
    <name evidence="2" type="ORF">METZ01_LOCUS339508</name>
</gene>
<evidence type="ECO:0000313" key="2">
    <source>
        <dbReference type="EMBL" id="SVC86654.1"/>
    </source>
</evidence>
<feature type="region of interest" description="Disordered" evidence="1">
    <location>
        <begin position="68"/>
        <end position="97"/>
    </location>
</feature>
<proteinExistence type="predicted"/>
<evidence type="ECO:0000256" key="1">
    <source>
        <dbReference type="SAM" id="MobiDB-lite"/>
    </source>
</evidence>
<name>A0A382QMD3_9ZZZZ</name>
<dbReference type="EMBL" id="UINC01115546">
    <property type="protein sequence ID" value="SVC86654.1"/>
    <property type="molecule type" value="Genomic_DNA"/>
</dbReference>